<evidence type="ECO:0000313" key="4">
    <source>
        <dbReference type="WBParaSite" id="PSAMB.scaffold5826size10809.g27358.t1"/>
    </source>
</evidence>
<evidence type="ECO:0000256" key="1">
    <source>
        <dbReference type="SAM" id="SignalP"/>
    </source>
</evidence>
<evidence type="ECO:0000313" key="3">
    <source>
        <dbReference type="Proteomes" id="UP000887566"/>
    </source>
</evidence>
<keyword evidence="1" id="KW-0732">Signal</keyword>
<evidence type="ECO:0000259" key="2">
    <source>
        <dbReference type="Pfam" id="PF01683"/>
    </source>
</evidence>
<feature type="chain" id="PRO_5037065579" evidence="1">
    <location>
        <begin position="20"/>
        <end position="279"/>
    </location>
</feature>
<dbReference type="PANTHER" id="PTHR37157">
    <property type="entry name" value="PRION-LIKE-(Q/N-RICH) DOMAIN-BEARING PROTEIN 25"/>
    <property type="match status" value="1"/>
</dbReference>
<dbReference type="AlphaFoldDB" id="A0A914WZ37"/>
<dbReference type="InterPro" id="IPR006150">
    <property type="entry name" value="Cys_repeat_1"/>
</dbReference>
<organism evidence="3 4">
    <name type="scientific">Plectus sambesii</name>
    <dbReference type="NCBI Taxonomy" id="2011161"/>
    <lineage>
        <taxon>Eukaryota</taxon>
        <taxon>Metazoa</taxon>
        <taxon>Ecdysozoa</taxon>
        <taxon>Nematoda</taxon>
        <taxon>Chromadorea</taxon>
        <taxon>Plectida</taxon>
        <taxon>Plectina</taxon>
        <taxon>Plectoidea</taxon>
        <taxon>Plectidae</taxon>
        <taxon>Plectus</taxon>
    </lineage>
</organism>
<keyword evidence="3" id="KW-1185">Reference proteome</keyword>
<reference evidence="4" key="1">
    <citation type="submission" date="2022-11" db="UniProtKB">
        <authorList>
            <consortium name="WormBaseParasite"/>
        </authorList>
    </citation>
    <scope>IDENTIFICATION</scope>
</reference>
<proteinExistence type="predicted"/>
<dbReference type="WBParaSite" id="PSAMB.scaffold5826size10809.g27358.t1">
    <property type="protein sequence ID" value="PSAMB.scaffold5826size10809.g27358.t1"/>
    <property type="gene ID" value="PSAMB.scaffold5826size10809.g27358"/>
</dbReference>
<sequence>MKTALIILLLANVVPEIHAQCSAIMVPLSGGPSCSASSACASAAPGYFCFQGACCGVQMNCNAGQVVALTDPDMTPVPCSNCPTGFTCVNSMCCAAASSGPGPTTPPTTSCGTNQVLVNGACLNLGPIGSACAADAQCQGGSFCTTGTCTCPNGFSNNNGVCSSAPPPTSCSTGQVLVNGACLSIVSVNGPCTVQAQCPSGTTCTNNVCACPTGSSVVNGACSACQANQVSVNGQCFPAATHGTTCTYNEQCSFTNGRCLNGMCACNSGFTYNGVDCNN</sequence>
<dbReference type="SMART" id="SM00289">
    <property type="entry name" value="WR1"/>
    <property type="match status" value="5"/>
</dbReference>
<name>A0A914WZ37_9BILA</name>
<accession>A0A914WZ37</accession>
<feature type="domain" description="EB" evidence="2">
    <location>
        <begin position="171"/>
        <end position="222"/>
    </location>
</feature>
<feature type="domain" description="EB" evidence="2">
    <location>
        <begin position="111"/>
        <end position="162"/>
    </location>
</feature>
<feature type="domain" description="EB" evidence="2">
    <location>
        <begin position="225"/>
        <end position="277"/>
    </location>
</feature>
<protein>
    <submittedName>
        <fullName evidence="4">EB domain-containing protein</fullName>
    </submittedName>
</protein>
<dbReference type="InterPro" id="IPR006149">
    <property type="entry name" value="EB_dom"/>
</dbReference>
<feature type="signal peptide" evidence="1">
    <location>
        <begin position="1"/>
        <end position="19"/>
    </location>
</feature>
<dbReference type="Pfam" id="PF01683">
    <property type="entry name" value="EB"/>
    <property type="match status" value="3"/>
</dbReference>
<dbReference type="Proteomes" id="UP000887566">
    <property type="component" value="Unplaced"/>
</dbReference>
<dbReference type="PANTHER" id="PTHR37157:SF2">
    <property type="entry name" value="EB DOMAIN-CONTAINING PROTEIN-RELATED"/>
    <property type="match status" value="1"/>
</dbReference>